<name>A0A2P6SFD3_ROSCH</name>
<protein>
    <submittedName>
        <fullName evidence="1">Uncharacterized protein</fullName>
    </submittedName>
</protein>
<keyword evidence="2" id="KW-1185">Reference proteome</keyword>
<reference evidence="1 2" key="1">
    <citation type="journal article" date="2018" name="Nat. Genet.">
        <title>The Rosa genome provides new insights in the design of modern roses.</title>
        <authorList>
            <person name="Bendahmane M."/>
        </authorList>
    </citation>
    <scope>NUCLEOTIDE SEQUENCE [LARGE SCALE GENOMIC DNA]</scope>
    <source>
        <strain evidence="2">cv. Old Blush</strain>
    </source>
</reference>
<sequence length="40" mass="4815">MIPFCIEKEEDLRLGPLRSKSTQRGIVRFCWEEEEDLRFG</sequence>
<evidence type="ECO:0000313" key="1">
    <source>
        <dbReference type="EMBL" id="PRQ57388.1"/>
    </source>
</evidence>
<comment type="caution">
    <text evidence="1">The sequence shown here is derived from an EMBL/GenBank/DDBJ whole genome shotgun (WGS) entry which is preliminary data.</text>
</comment>
<dbReference type="Gramene" id="PRQ57388">
    <property type="protein sequence ID" value="PRQ57388"/>
    <property type="gene ID" value="RchiOBHm_Chr1g0347781"/>
</dbReference>
<proteinExistence type="predicted"/>
<gene>
    <name evidence="1" type="ORF">RchiOBHm_Chr1g0347781</name>
</gene>
<dbReference type="Proteomes" id="UP000238479">
    <property type="component" value="Chromosome 1"/>
</dbReference>
<dbReference type="AlphaFoldDB" id="A0A2P6SFD3"/>
<dbReference type="EMBL" id="PDCK01000039">
    <property type="protein sequence ID" value="PRQ57388.1"/>
    <property type="molecule type" value="Genomic_DNA"/>
</dbReference>
<organism evidence="1 2">
    <name type="scientific">Rosa chinensis</name>
    <name type="common">China rose</name>
    <dbReference type="NCBI Taxonomy" id="74649"/>
    <lineage>
        <taxon>Eukaryota</taxon>
        <taxon>Viridiplantae</taxon>
        <taxon>Streptophyta</taxon>
        <taxon>Embryophyta</taxon>
        <taxon>Tracheophyta</taxon>
        <taxon>Spermatophyta</taxon>
        <taxon>Magnoliopsida</taxon>
        <taxon>eudicotyledons</taxon>
        <taxon>Gunneridae</taxon>
        <taxon>Pentapetalae</taxon>
        <taxon>rosids</taxon>
        <taxon>fabids</taxon>
        <taxon>Rosales</taxon>
        <taxon>Rosaceae</taxon>
        <taxon>Rosoideae</taxon>
        <taxon>Rosoideae incertae sedis</taxon>
        <taxon>Rosa</taxon>
    </lineage>
</organism>
<accession>A0A2P6SFD3</accession>
<evidence type="ECO:0000313" key="2">
    <source>
        <dbReference type="Proteomes" id="UP000238479"/>
    </source>
</evidence>